<dbReference type="GO" id="GO:0004034">
    <property type="term" value="F:aldose 1-epimerase activity"/>
    <property type="evidence" value="ECO:0007669"/>
    <property type="project" value="UniProtKB-EC"/>
</dbReference>
<evidence type="ECO:0000256" key="1">
    <source>
        <dbReference type="ARBA" id="ARBA00001614"/>
    </source>
</evidence>
<gene>
    <name evidence="12" type="ORF">BGL_2c13250</name>
</gene>
<dbReference type="InterPro" id="IPR018052">
    <property type="entry name" value="Ald1_epimerase_CS"/>
</dbReference>
<feature type="binding site" evidence="10">
    <location>
        <position position="256"/>
    </location>
    <ligand>
        <name>beta-D-galactose</name>
        <dbReference type="ChEBI" id="CHEBI:27667"/>
    </ligand>
</feature>
<accession>A0A0B6RVP8</accession>
<keyword evidence="6 8" id="KW-0413">Isomerase</keyword>
<dbReference type="InterPro" id="IPR014718">
    <property type="entry name" value="GH-type_carb-bd"/>
</dbReference>
<keyword evidence="7 8" id="KW-0119">Carbohydrate metabolism</keyword>
<dbReference type="NCBIfam" id="NF008277">
    <property type="entry name" value="PRK11055.1"/>
    <property type="match status" value="1"/>
</dbReference>
<dbReference type="SUPFAM" id="SSF74650">
    <property type="entry name" value="Galactose mutarotase-like"/>
    <property type="match status" value="1"/>
</dbReference>
<reference evidence="13" key="1">
    <citation type="submission" date="2011-03" db="EMBL/GenBank/DDBJ databases">
        <authorList>
            <person name="Voget S."/>
            <person name="Streit W.R."/>
            <person name="Jaeger K.E."/>
            <person name="Daniel R."/>
        </authorList>
    </citation>
    <scope>NUCLEOTIDE SEQUENCE [LARGE SCALE GENOMIC DNA]</scope>
    <source>
        <strain evidence="13">PG1</strain>
    </source>
</reference>
<dbReference type="PANTHER" id="PTHR10091:SF0">
    <property type="entry name" value="GALACTOSE MUTAROTASE"/>
    <property type="match status" value="1"/>
</dbReference>
<dbReference type="Proteomes" id="UP000031838">
    <property type="component" value="Chromosome 2"/>
</dbReference>
<dbReference type="PROSITE" id="PS00545">
    <property type="entry name" value="ALDOSE_1_EPIMERASE"/>
    <property type="match status" value="1"/>
</dbReference>
<dbReference type="Pfam" id="PF01263">
    <property type="entry name" value="Aldose_epim"/>
    <property type="match status" value="1"/>
</dbReference>
<dbReference type="InterPro" id="IPR047215">
    <property type="entry name" value="Galactose_mutarotase-like"/>
</dbReference>
<evidence type="ECO:0000256" key="9">
    <source>
        <dbReference type="PIRSR" id="PIRSR005096-1"/>
    </source>
</evidence>
<comment type="catalytic activity">
    <reaction evidence="1 8">
        <text>alpha-D-glucose = beta-D-glucose</text>
        <dbReference type="Rhea" id="RHEA:10264"/>
        <dbReference type="ChEBI" id="CHEBI:15903"/>
        <dbReference type="ChEBI" id="CHEBI:17925"/>
        <dbReference type="EC" id="5.1.3.3"/>
    </reaction>
</comment>
<evidence type="ECO:0000256" key="6">
    <source>
        <dbReference type="ARBA" id="ARBA00023235"/>
    </source>
</evidence>
<dbReference type="PIRSF" id="PIRSF005096">
    <property type="entry name" value="GALM"/>
    <property type="match status" value="1"/>
</dbReference>
<dbReference type="Gene3D" id="2.70.98.10">
    <property type="match status" value="1"/>
</dbReference>
<dbReference type="CDD" id="cd09019">
    <property type="entry name" value="galactose_mutarotase_like"/>
    <property type="match status" value="1"/>
</dbReference>
<evidence type="ECO:0000256" key="4">
    <source>
        <dbReference type="ARBA" id="ARBA00013185"/>
    </source>
</evidence>
<evidence type="ECO:0000256" key="8">
    <source>
        <dbReference type="PIRNR" id="PIRNR005096"/>
    </source>
</evidence>
<feature type="binding site" evidence="11">
    <location>
        <begin position="185"/>
        <end position="187"/>
    </location>
    <ligand>
        <name>beta-D-galactose</name>
        <dbReference type="ChEBI" id="CHEBI:27667"/>
    </ligand>
</feature>
<dbReference type="InterPro" id="IPR011013">
    <property type="entry name" value="Gal_mutarotase_sf_dom"/>
</dbReference>
<evidence type="ECO:0000256" key="3">
    <source>
        <dbReference type="ARBA" id="ARBA00006206"/>
    </source>
</evidence>
<dbReference type="InterPro" id="IPR015443">
    <property type="entry name" value="Aldose_1-epimerase"/>
</dbReference>
<dbReference type="GO" id="GO:0006006">
    <property type="term" value="P:glucose metabolic process"/>
    <property type="evidence" value="ECO:0007669"/>
    <property type="project" value="TreeGrafter"/>
</dbReference>
<dbReference type="InterPro" id="IPR008183">
    <property type="entry name" value="Aldose_1/G6P_1-epimerase"/>
</dbReference>
<sequence length="360" mass="39214">MSTENVNAAQRVAATDSGFLRDGRTVRTFLLRNAKGASVRISELGATLVSWIAPDRHGVPGEILLGHDSPDDYLSSRAYLGAVVGRWANRIESARFQLDEVEYRLPPNEGGNLLHGGHDGFHQRLWRARPAGESLVMQLDSPDGDGGFPGQLHVEVRYRLSDDGTLEIDYLAEADRLTPVNLTNHAYFNLTGRPDRDIRDHRLTIHADSYFAVDGALIPQQCASVDHTPLDFRAGAPIGPGLDAGHAQIRLAGGFDHCYVLRAAASPEGGPAVRDVARVEEPKSGRVLTVSTDQPGLQFYSGNFLDGVVARGGNPYRRHAGLCLEAGGFPNQINMADRDGILVMPGRPYRQLTRYHVGAR</sequence>
<protein>
    <recommendedName>
        <fullName evidence="5 8">Aldose 1-epimerase</fullName>
        <ecNumber evidence="4 8">5.1.3.3</ecNumber>
    </recommendedName>
</protein>
<reference evidence="12 13" key="2">
    <citation type="journal article" date="2016" name="Appl. Microbiol. Biotechnol.">
        <title>Mutations improving production and secretion of extracellular lipase by Burkholderia glumae PG1.</title>
        <authorList>
            <person name="Knapp A."/>
            <person name="Voget S."/>
            <person name="Gao R."/>
            <person name="Zaburannyi N."/>
            <person name="Krysciak D."/>
            <person name="Breuer M."/>
            <person name="Hauer B."/>
            <person name="Streit W.R."/>
            <person name="Muller R."/>
            <person name="Daniel R."/>
            <person name="Jaeger K.E."/>
        </authorList>
    </citation>
    <scope>NUCLEOTIDE SEQUENCE [LARGE SCALE GENOMIC DNA]</scope>
    <source>
        <strain evidence="12 13">PG1</strain>
    </source>
</reference>
<evidence type="ECO:0000313" key="13">
    <source>
        <dbReference type="Proteomes" id="UP000031838"/>
    </source>
</evidence>
<dbReference type="GO" id="GO:0030246">
    <property type="term" value="F:carbohydrate binding"/>
    <property type="evidence" value="ECO:0007669"/>
    <property type="project" value="InterPro"/>
</dbReference>
<name>A0A0B6RVP8_BURPL</name>
<proteinExistence type="inferred from homology"/>
<dbReference type="KEGG" id="bgp:BGL_2c13250"/>
<feature type="active site" description="Proton donor" evidence="9">
    <location>
        <position position="185"/>
    </location>
</feature>
<dbReference type="PANTHER" id="PTHR10091">
    <property type="entry name" value="ALDOSE-1-EPIMERASE"/>
    <property type="match status" value="1"/>
</dbReference>
<dbReference type="RefSeq" id="WP_042627852.1">
    <property type="nucleotide sequence ID" value="NZ_CP002581.1"/>
</dbReference>
<dbReference type="UniPathway" id="UPA00242"/>
<dbReference type="GO" id="GO:0033499">
    <property type="term" value="P:galactose catabolic process via UDP-galactose, Leloir pathway"/>
    <property type="evidence" value="ECO:0007669"/>
    <property type="project" value="TreeGrafter"/>
</dbReference>
<evidence type="ECO:0000256" key="11">
    <source>
        <dbReference type="PIRSR" id="PIRSR005096-3"/>
    </source>
</evidence>
<evidence type="ECO:0000256" key="7">
    <source>
        <dbReference type="ARBA" id="ARBA00023277"/>
    </source>
</evidence>
<organism evidence="12 13">
    <name type="scientific">Burkholderia plantarii</name>
    <dbReference type="NCBI Taxonomy" id="41899"/>
    <lineage>
        <taxon>Bacteria</taxon>
        <taxon>Pseudomonadati</taxon>
        <taxon>Pseudomonadota</taxon>
        <taxon>Betaproteobacteria</taxon>
        <taxon>Burkholderiales</taxon>
        <taxon>Burkholderiaceae</taxon>
        <taxon>Burkholderia</taxon>
    </lineage>
</organism>
<evidence type="ECO:0000256" key="2">
    <source>
        <dbReference type="ARBA" id="ARBA00005028"/>
    </source>
</evidence>
<dbReference type="HOGENOM" id="CLU_031753_2_0_4"/>
<dbReference type="EC" id="5.1.3.3" evidence="4 8"/>
<feature type="binding site" evidence="11">
    <location>
        <begin position="89"/>
        <end position="90"/>
    </location>
    <ligand>
        <name>beta-D-galactose</name>
        <dbReference type="ChEBI" id="CHEBI:27667"/>
    </ligand>
</feature>
<keyword evidence="13" id="KW-1185">Reference proteome</keyword>
<evidence type="ECO:0000256" key="5">
    <source>
        <dbReference type="ARBA" id="ARBA00014165"/>
    </source>
</evidence>
<comment type="pathway">
    <text evidence="2 8">Carbohydrate metabolism; hexose metabolism.</text>
</comment>
<feature type="active site" description="Proton acceptor" evidence="9">
    <location>
        <position position="325"/>
    </location>
</feature>
<dbReference type="AlphaFoldDB" id="A0A0B6RVP8"/>
<dbReference type="EMBL" id="CP002581">
    <property type="protein sequence ID" value="AJK49392.1"/>
    <property type="molecule type" value="Genomic_DNA"/>
</dbReference>
<evidence type="ECO:0000256" key="10">
    <source>
        <dbReference type="PIRSR" id="PIRSR005096-2"/>
    </source>
</evidence>
<evidence type="ECO:0000313" key="12">
    <source>
        <dbReference type="EMBL" id="AJK49392.1"/>
    </source>
</evidence>
<comment type="similarity">
    <text evidence="3 8">Belongs to the aldose epimerase family.</text>
</comment>